<dbReference type="InterPro" id="IPR014001">
    <property type="entry name" value="Helicase_ATP-bd"/>
</dbReference>
<dbReference type="Proteomes" id="UP000006701">
    <property type="component" value="Unassembled WGS sequence"/>
</dbReference>
<dbReference type="STRING" id="344612.A1CB67"/>
<keyword evidence="8" id="KW-1185">Reference proteome</keyword>
<dbReference type="InterPro" id="IPR038718">
    <property type="entry name" value="SNF2-like_sf"/>
</dbReference>
<feature type="domain" description="Helicase ATP-binding" evidence="5">
    <location>
        <begin position="145"/>
        <end position="325"/>
    </location>
</feature>
<protein>
    <submittedName>
        <fullName evidence="7">Nucleosome remodeling complex ATPase subunit (Snf2h), putative</fullName>
    </submittedName>
</protein>
<evidence type="ECO:0000256" key="3">
    <source>
        <dbReference type="ARBA" id="ARBA00022840"/>
    </source>
</evidence>
<dbReference type="EMBL" id="DS027049">
    <property type="protein sequence ID" value="EAW12985.1"/>
    <property type="molecule type" value="Genomic_DNA"/>
</dbReference>
<organism evidence="7 8">
    <name type="scientific">Aspergillus clavatus (strain ATCC 1007 / CBS 513.65 / DSM 816 / NCTC 3887 / NRRL 1 / QM 1276 / 107)</name>
    <dbReference type="NCBI Taxonomy" id="344612"/>
    <lineage>
        <taxon>Eukaryota</taxon>
        <taxon>Fungi</taxon>
        <taxon>Dikarya</taxon>
        <taxon>Ascomycota</taxon>
        <taxon>Pezizomycotina</taxon>
        <taxon>Eurotiomycetes</taxon>
        <taxon>Eurotiomycetidae</taxon>
        <taxon>Eurotiales</taxon>
        <taxon>Aspergillaceae</taxon>
        <taxon>Aspergillus</taxon>
        <taxon>Aspergillus subgen. Fumigati</taxon>
    </lineage>
</organism>
<dbReference type="eggNOG" id="KOG0385">
    <property type="taxonomic scope" value="Eukaryota"/>
</dbReference>
<name>A1CB67_ASPCL</name>
<dbReference type="RefSeq" id="XP_001274411.1">
    <property type="nucleotide sequence ID" value="XM_001274410.1"/>
</dbReference>
<evidence type="ECO:0000256" key="2">
    <source>
        <dbReference type="ARBA" id="ARBA00022801"/>
    </source>
</evidence>
<evidence type="ECO:0000313" key="8">
    <source>
        <dbReference type="Proteomes" id="UP000006701"/>
    </source>
</evidence>
<evidence type="ECO:0000259" key="6">
    <source>
        <dbReference type="PROSITE" id="PS51194"/>
    </source>
</evidence>
<dbReference type="CDD" id="cd17919">
    <property type="entry name" value="DEXHc_Snf"/>
    <property type="match status" value="1"/>
</dbReference>
<dbReference type="GO" id="GO:0005524">
    <property type="term" value="F:ATP binding"/>
    <property type="evidence" value="ECO:0007669"/>
    <property type="project" value="InterPro"/>
</dbReference>
<dbReference type="Gene3D" id="3.40.50.10810">
    <property type="entry name" value="Tandem AAA-ATPase domain"/>
    <property type="match status" value="1"/>
</dbReference>
<dbReference type="Pfam" id="PF00271">
    <property type="entry name" value="Helicase_C"/>
    <property type="match status" value="1"/>
</dbReference>
<evidence type="ECO:0000259" key="5">
    <source>
        <dbReference type="PROSITE" id="PS51192"/>
    </source>
</evidence>
<dbReference type="OMA" id="WQFLGWI"/>
<dbReference type="InterPro" id="IPR049730">
    <property type="entry name" value="SNF2/RAD54-like_C"/>
</dbReference>
<dbReference type="GO" id="GO:0016787">
    <property type="term" value="F:hydrolase activity"/>
    <property type="evidence" value="ECO:0007669"/>
    <property type="project" value="UniProtKB-KW"/>
</dbReference>
<dbReference type="CDD" id="cd18793">
    <property type="entry name" value="SF2_C_SNF"/>
    <property type="match status" value="1"/>
</dbReference>
<feature type="domain" description="Helicase C-terminal" evidence="6">
    <location>
        <begin position="517"/>
        <end position="657"/>
    </location>
</feature>
<dbReference type="PROSITE" id="PS51194">
    <property type="entry name" value="HELICASE_CTER"/>
    <property type="match status" value="1"/>
</dbReference>
<keyword evidence="1" id="KW-0547">Nucleotide-binding</keyword>
<sequence length="657" mass="73975">MQSYGHGMDCSFSDTESLASALSTPRSWSLSPPSSPYYSDISETGFANSIDGNKSPKGKQRTRAKPLENAQDFFREIREKRNAFFLAHREIILPLLGEGTSLSKLLQMEDYADSEPTPFQKIEVQPDGLMGRLKPYQLEGVSFLVNLNENGVGGILADEMGLGKTLQTLSLFQFLKESDYRGGTLHAPFLVVCPLSVLDTWMAEITRWTPEMRAVKYHGTPEQRASSKEILKAQKNPKGSAQSTDMVDIVVTTYDTLLSEIIWFSRSFVWRYIVLDEGHRIKNHRSKRAAVLGRLKSEYKLVLSGTPVQNDLGELWSIFHWLYPDVFVSSTEKLFVQAFSLKDGKFDPVFFDNVRKFLGLIMIRRTKETPGIGLNIPPKTELVLSVPLTKMQCSWYMRILTGADEVLVDVAGSSHPPASRSSSSEISDDESSLLMDLDLDLKDSSHTTEKKVYRVTGNILMELRQVGSSSMSLNGQYGADLAQCSIHPYLLTNAIPDPYILGDHVFNNSGKFIALQKLLKHYVEVENTKVIIFSNFEQALNLCEDLVMIMQGTSPAFEYLRLDGRTTSPWRKLMVYLFQNDPSYMIFLLSIRAAGEGLNLTSSSVVIFLDEDWNPQVMKQAESRAHRIGQSRPVRIYKLRSSGTVEEQMSQRLAKKA</sequence>
<feature type="region of interest" description="Disordered" evidence="4">
    <location>
        <begin position="48"/>
        <end position="67"/>
    </location>
</feature>
<evidence type="ECO:0000313" key="7">
    <source>
        <dbReference type="EMBL" id="EAW12985.1"/>
    </source>
</evidence>
<keyword evidence="3" id="KW-0067">ATP-binding</keyword>
<reference evidence="7 8" key="1">
    <citation type="journal article" date="2008" name="PLoS Genet.">
        <title>Genomic islands in the pathogenic filamentous fungus Aspergillus fumigatus.</title>
        <authorList>
            <person name="Fedorova N.D."/>
            <person name="Khaldi N."/>
            <person name="Joardar V.S."/>
            <person name="Maiti R."/>
            <person name="Amedeo P."/>
            <person name="Anderson M.J."/>
            <person name="Crabtree J."/>
            <person name="Silva J.C."/>
            <person name="Badger J.H."/>
            <person name="Albarraq A."/>
            <person name="Angiuoli S."/>
            <person name="Bussey H."/>
            <person name="Bowyer P."/>
            <person name="Cotty P.J."/>
            <person name="Dyer P.S."/>
            <person name="Egan A."/>
            <person name="Galens K."/>
            <person name="Fraser-Liggett C.M."/>
            <person name="Haas B.J."/>
            <person name="Inman J.M."/>
            <person name="Kent R."/>
            <person name="Lemieux S."/>
            <person name="Malavazi I."/>
            <person name="Orvis J."/>
            <person name="Roemer T."/>
            <person name="Ronning C.M."/>
            <person name="Sundaram J.P."/>
            <person name="Sutton G."/>
            <person name="Turner G."/>
            <person name="Venter J.C."/>
            <person name="White O.R."/>
            <person name="Whitty B.R."/>
            <person name="Youngman P."/>
            <person name="Wolfe K.H."/>
            <person name="Goldman G.H."/>
            <person name="Wortman J.R."/>
            <person name="Jiang B."/>
            <person name="Denning D.W."/>
            <person name="Nierman W.C."/>
        </authorList>
    </citation>
    <scope>NUCLEOTIDE SEQUENCE [LARGE SCALE GENOMIC DNA]</scope>
    <source>
        <strain evidence="8">ATCC 1007 / CBS 513.65 / DSM 816 / NCTC 3887 / NRRL 1</strain>
    </source>
</reference>
<dbReference type="AlphaFoldDB" id="A1CB67"/>
<dbReference type="SUPFAM" id="SSF52540">
    <property type="entry name" value="P-loop containing nucleoside triphosphate hydrolases"/>
    <property type="match status" value="2"/>
</dbReference>
<dbReference type="VEuPathDB" id="FungiDB:ACLA_014220"/>
<evidence type="ECO:0000256" key="1">
    <source>
        <dbReference type="ARBA" id="ARBA00022741"/>
    </source>
</evidence>
<dbReference type="PANTHER" id="PTHR10799">
    <property type="entry name" value="SNF2/RAD54 HELICASE FAMILY"/>
    <property type="match status" value="1"/>
</dbReference>
<dbReference type="SMART" id="SM00487">
    <property type="entry name" value="DEXDc"/>
    <property type="match status" value="1"/>
</dbReference>
<dbReference type="Gene3D" id="3.40.50.300">
    <property type="entry name" value="P-loop containing nucleotide triphosphate hydrolases"/>
    <property type="match status" value="1"/>
</dbReference>
<dbReference type="OrthoDB" id="288590at2759"/>
<dbReference type="KEGG" id="act:ACLA_014220"/>
<keyword evidence="2" id="KW-0378">Hydrolase</keyword>
<dbReference type="GeneID" id="4706206"/>
<accession>A1CB67</accession>
<dbReference type="SMART" id="SM00490">
    <property type="entry name" value="HELICc"/>
    <property type="match status" value="1"/>
</dbReference>
<dbReference type="PROSITE" id="PS51192">
    <property type="entry name" value="HELICASE_ATP_BIND_1"/>
    <property type="match status" value="1"/>
</dbReference>
<dbReference type="HOGENOM" id="CLU_000315_17_8_1"/>
<dbReference type="InterPro" id="IPR027417">
    <property type="entry name" value="P-loop_NTPase"/>
</dbReference>
<proteinExistence type="predicted"/>
<dbReference type="InterPro" id="IPR000330">
    <property type="entry name" value="SNF2_N"/>
</dbReference>
<evidence type="ECO:0000256" key="4">
    <source>
        <dbReference type="SAM" id="MobiDB-lite"/>
    </source>
</evidence>
<dbReference type="InterPro" id="IPR001650">
    <property type="entry name" value="Helicase_C-like"/>
</dbReference>
<dbReference type="FunFam" id="3.40.50.10810:FF:000115">
    <property type="entry name" value="Nucleosome remodeling complex ATPase subunit (Snf2h)"/>
    <property type="match status" value="1"/>
</dbReference>
<gene>
    <name evidence="7" type="ORF">ACLA_014220</name>
</gene>
<dbReference type="Pfam" id="PF00176">
    <property type="entry name" value="SNF2-rel_dom"/>
    <property type="match status" value="1"/>
</dbReference>